<name>A0A654KFB5_TAYEM</name>
<protein>
    <submittedName>
        <fullName evidence="1">Uncharacterized protein</fullName>
    </submittedName>
</protein>
<dbReference type="KEGG" id="teq:TEQUI_0161"/>
<evidence type="ECO:0000313" key="2">
    <source>
        <dbReference type="Proteomes" id="UP000007472"/>
    </source>
</evidence>
<dbReference type="Proteomes" id="UP000007472">
    <property type="component" value="Chromosome"/>
</dbReference>
<sequence length="146" mass="17417">MKVEQNGLNSKDKETFQYISGWEALNIKNEKGLTADWHPLNYFQKNKPFKLYTLDKSMPLGTKGIKLRYIPFLKKQYYVASFARAIADLVYFDDSYGLKNCVYDFLDDEDTNELYSYLKIINQTKNVEQFMKYELTKLYFRDKNYA</sequence>
<accession>A0A654KFB5</accession>
<dbReference type="AlphaFoldDB" id="A0A654KFB5"/>
<evidence type="ECO:0000313" key="1">
    <source>
        <dbReference type="EMBL" id="ADU91117.1"/>
    </source>
</evidence>
<proteinExistence type="predicted"/>
<gene>
    <name evidence="1" type="ordered locus">TEQUI_0161</name>
</gene>
<organism evidence="1 2">
    <name type="scientific">Taylorella equigenitalis (strain MCE9)</name>
    <dbReference type="NCBI Taxonomy" id="937774"/>
    <lineage>
        <taxon>Bacteria</taxon>
        <taxon>Pseudomonadati</taxon>
        <taxon>Pseudomonadota</taxon>
        <taxon>Betaproteobacteria</taxon>
        <taxon>Burkholderiales</taxon>
        <taxon>Alcaligenaceae</taxon>
        <taxon>Taylorella</taxon>
    </lineage>
</organism>
<reference evidence="1 2" key="1">
    <citation type="journal article" date="2011" name="J. Bacteriol.">
        <title>Genome sequence of Taylorella equigenitalis MCE9, the causative agent of contagious equine metritis.</title>
        <authorList>
            <person name="Hebert L."/>
            <person name="Moumen B."/>
            <person name="Duquesne F."/>
            <person name="Breuil M.F."/>
            <person name="Laugier C."/>
            <person name="Batto J.M."/>
            <person name="Renault P."/>
            <person name="Petry S."/>
        </authorList>
    </citation>
    <scope>NUCLEOTIDE SEQUENCE [LARGE SCALE GENOMIC DNA]</scope>
    <source>
        <strain evidence="1 2">MCE9</strain>
    </source>
</reference>
<dbReference type="EMBL" id="CP002456">
    <property type="protein sequence ID" value="ADU91117.1"/>
    <property type="molecule type" value="Genomic_DNA"/>
</dbReference>